<feature type="region of interest" description="Disordered" evidence="1">
    <location>
        <begin position="617"/>
        <end position="668"/>
    </location>
</feature>
<evidence type="ECO:0000259" key="3">
    <source>
        <dbReference type="Pfam" id="PF07584"/>
    </source>
</evidence>
<evidence type="ECO:0000256" key="2">
    <source>
        <dbReference type="SAM" id="Phobius"/>
    </source>
</evidence>
<comment type="caution">
    <text evidence="4">The sequence shown here is derived from an EMBL/GenBank/DDBJ whole genome shotgun (WGS) entry which is preliminary data.</text>
</comment>
<feature type="transmembrane region" description="Helical" evidence="2">
    <location>
        <begin position="6"/>
        <end position="25"/>
    </location>
</feature>
<dbReference type="Proteomes" id="UP001500840">
    <property type="component" value="Unassembled WGS sequence"/>
</dbReference>
<dbReference type="Gene3D" id="2.60.40.10">
    <property type="entry name" value="Immunoglobulins"/>
    <property type="match status" value="1"/>
</dbReference>
<dbReference type="NCBIfam" id="TIGR02226">
    <property type="entry name" value="two_anch"/>
    <property type="match status" value="1"/>
</dbReference>
<dbReference type="PANTHER" id="PTHR37464:SF1">
    <property type="entry name" value="BLL2463 PROTEIN"/>
    <property type="match status" value="1"/>
</dbReference>
<organism evidence="4 5">
    <name type="scientific">Novipirellula rosea</name>
    <dbReference type="NCBI Taxonomy" id="1031540"/>
    <lineage>
        <taxon>Bacteria</taxon>
        <taxon>Pseudomonadati</taxon>
        <taxon>Planctomycetota</taxon>
        <taxon>Planctomycetia</taxon>
        <taxon>Pirellulales</taxon>
        <taxon>Pirellulaceae</taxon>
        <taxon>Novipirellula</taxon>
    </lineage>
</organism>
<keyword evidence="2" id="KW-1133">Transmembrane helix</keyword>
<dbReference type="PANTHER" id="PTHR37464">
    <property type="entry name" value="BLL2463 PROTEIN"/>
    <property type="match status" value="1"/>
</dbReference>
<dbReference type="Pfam" id="PF07584">
    <property type="entry name" value="BatA"/>
    <property type="match status" value="1"/>
</dbReference>
<evidence type="ECO:0000313" key="5">
    <source>
        <dbReference type="Proteomes" id="UP001500840"/>
    </source>
</evidence>
<keyword evidence="2" id="KW-0812">Transmembrane</keyword>
<reference evidence="5" key="1">
    <citation type="journal article" date="2019" name="Int. J. Syst. Evol. Microbiol.">
        <title>The Global Catalogue of Microorganisms (GCM) 10K type strain sequencing project: providing services to taxonomists for standard genome sequencing and annotation.</title>
        <authorList>
            <consortium name="The Broad Institute Genomics Platform"/>
            <consortium name="The Broad Institute Genome Sequencing Center for Infectious Disease"/>
            <person name="Wu L."/>
            <person name="Ma J."/>
        </authorList>
    </citation>
    <scope>NUCLEOTIDE SEQUENCE [LARGE SCALE GENOMIC DNA]</scope>
    <source>
        <strain evidence="5">JCM 17759</strain>
    </source>
</reference>
<accession>A0ABP8MW82</accession>
<proteinExistence type="predicted"/>
<dbReference type="InterPro" id="IPR013783">
    <property type="entry name" value="Ig-like_fold"/>
</dbReference>
<dbReference type="InterPro" id="IPR024163">
    <property type="entry name" value="Aerotolerance_reg_N"/>
</dbReference>
<dbReference type="Gene3D" id="3.40.50.880">
    <property type="match status" value="1"/>
</dbReference>
<protein>
    <submittedName>
        <fullName evidence="4">BatA domain-containing protein</fullName>
    </submittedName>
</protein>
<keyword evidence="2" id="KW-0472">Membrane</keyword>
<keyword evidence="5" id="KW-1185">Reference proteome</keyword>
<name>A0ABP8MW82_9BACT</name>
<evidence type="ECO:0000313" key="4">
    <source>
        <dbReference type="EMBL" id="GAA4455231.1"/>
    </source>
</evidence>
<dbReference type="EMBL" id="BAABGA010000035">
    <property type="protein sequence ID" value="GAA4455231.1"/>
    <property type="molecule type" value="Genomic_DNA"/>
</dbReference>
<dbReference type="RefSeq" id="WP_345323086.1">
    <property type="nucleotide sequence ID" value="NZ_BAABGA010000035.1"/>
</dbReference>
<feature type="compositionally biased region" description="Polar residues" evidence="1">
    <location>
        <begin position="657"/>
        <end position="666"/>
    </location>
</feature>
<feature type="transmembrane region" description="Helical" evidence="2">
    <location>
        <begin position="760"/>
        <end position="778"/>
    </location>
</feature>
<dbReference type="InterPro" id="IPR029062">
    <property type="entry name" value="Class_I_gatase-like"/>
</dbReference>
<gene>
    <name evidence="4" type="ORF">GCM10023156_28890</name>
</gene>
<evidence type="ECO:0000256" key="1">
    <source>
        <dbReference type="SAM" id="MobiDB-lite"/>
    </source>
</evidence>
<feature type="compositionally biased region" description="Low complexity" evidence="1">
    <location>
        <begin position="619"/>
        <end position="639"/>
    </location>
</feature>
<dbReference type="SUPFAM" id="SSF52317">
    <property type="entry name" value="Class I glutamine amidotransferase-like"/>
    <property type="match status" value="1"/>
</dbReference>
<dbReference type="InterPro" id="IPR011933">
    <property type="entry name" value="Double_TM_dom"/>
</dbReference>
<sequence>MMFLNGLLAFGALAFTIPLAIHLLYRSKFKTIQWGAMHLLEPVVRINRRRIQWMHLLLLLLRCLLPILLAFCLSLPLLTGCRALPGDTPQTVVMIIDDSLSMAARDDSGVSNIDRIKSQLGDYLGKLSRRDEIIWMPASEIHSVASTAGRATMGTNDARDRLRRLTASSGPFDLAKLVRAGIAAADNGSHLERQVLIVSDFQSCNVNDASLEGLKTLMQASPSDLARPAIHFLNVGGTLNSRENLSVDSIETMSPALVPDRRTTFSARIRNASDKVVNDARVTWAIDGVNAESGLVSVAARSTSMINHTAAFTGSGIHEVVVTVEHPDALLEDNRRSVAVEVIREIDVLLVDGQPGKEPLSGETDFLAIALSPFAFAQQDQVDAVRASVISESELLKRMSEQPPNIVVLANVGSLSDEQQVKIADFVYNGGSLVLFDGVNLTKAGYVKSWKSGTGEMPLPARLDAIIGSPDSDTETLMRIGTLNSQYTPWSRLAPGDQRPLSGVDVFAYRKLIPRVKKDVDGKTDDDDTPTDSDAIVLMSMSSGDPLVVSAQRSRGRVVQFAIPADDSWTSLPLRRIYLPMMQQLALDLIGSGRATTVITGEPMIVSLDEFKPDDVVVSESESTNSNSNPSKSKAKPSAGQVATDSDAEPPIFTVQPPRSSETTIPLPSDWKADEATELVWAQTRQAGVYRFRQIRPQADGKRVVTSTVRVAEVPAEESQLRDTEPERVAAAAEMIGASLHTDLDSIETAEQNRRYGREIWRWFLFALLIAMILELVVQQQIVHKNHGSIA</sequence>
<feature type="domain" description="Aerotolerance regulator N-terminal" evidence="3">
    <location>
        <begin position="1"/>
        <end position="74"/>
    </location>
</feature>
<feature type="transmembrane region" description="Helical" evidence="2">
    <location>
        <begin position="56"/>
        <end position="78"/>
    </location>
</feature>